<gene>
    <name evidence="11" type="primary">apt</name>
    <name evidence="13" type="ORF">A1sIIB76_03255</name>
</gene>
<evidence type="ECO:0000256" key="9">
    <source>
        <dbReference type="ARBA" id="ARBA00022679"/>
    </source>
</evidence>
<keyword evidence="7 11" id="KW-0963">Cytoplasm</keyword>
<evidence type="ECO:0000256" key="10">
    <source>
        <dbReference type="ARBA" id="ARBA00022726"/>
    </source>
</evidence>
<comment type="subunit">
    <text evidence="11">Homodimer.</text>
</comment>
<evidence type="ECO:0000259" key="12">
    <source>
        <dbReference type="Pfam" id="PF00156"/>
    </source>
</evidence>
<evidence type="ECO:0000256" key="5">
    <source>
        <dbReference type="ARBA" id="ARBA00008391"/>
    </source>
</evidence>
<dbReference type="InterPro" id="IPR029057">
    <property type="entry name" value="PRTase-like"/>
</dbReference>
<evidence type="ECO:0000256" key="3">
    <source>
        <dbReference type="ARBA" id="ARBA00004496"/>
    </source>
</evidence>
<dbReference type="SUPFAM" id="SSF53271">
    <property type="entry name" value="PRTase-like"/>
    <property type="match status" value="1"/>
</dbReference>
<dbReference type="GO" id="GO:0016208">
    <property type="term" value="F:AMP binding"/>
    <property type="evidence" value="ECO:0007669"/>
    <property type="project" value="TreeGrafter"/>
</dbReference>
<comment type="pathway">
    <text evidence="4 11">Purine metabolism; AMP biosynthesis via salvage pathway; AMP from adenine: step 1/1.</text>
</comment>
<dbReference type="InterPro" id="IPR005764">
    <property type="entry name" value="Ade_phspho_trans"/>
</dbReference>
<organism evidence="13 14">
    <name type="scientific">Candidatus Planktophila versatilis</name>
    <dbReference type="NCBI Taxonomy" id="1884905"/>
    <lineage>
        <taxon>Bacteria</taxon>
        <taxon>Bacillati</taxon>
        <taxon>Actinomycetota</taxon>
        <taxon>Actinomycetes</taxon>
        <taxon>Candidatus Nanopelagicales</taxon>
        <taxon>Candidatus Nanopelagicaceae</taxon>
        <taxon>Candidatus Planktophila</taxon>
    </lineage>
</organism>
<dbReference type="CDD" id="cd06223">
    <property type="entry name" value="PRTases_typeI"/>
    <property type="match status" value="1"/>
</dbReference>
<evidence type="ECO:0000256" key="8">
    <source>
        <dbReference type="ARBA" id="ARBA00022676"/>
    </source>
</evidence>
<protein>
    <recommendedName>
        <fullName evidence="6 11">Adenine phosphoribosyltransferase</fullName>
        <shortName evidence="11">APRT</shortName>
        <ecNumber evidence="6 11">2.4.2.7</ecNumber>
    </recommendedName>
</protein>
<dbReference type="GO" id="GO:0006168">
    <property type="term" value="P:adenine salvage"/>
    <property type="evidence" value="ECO:0007669"/>
    <property type="project" value="InterPro"/>
</dbReference>
<dbReference type="EC" id="2.4.2.7" evidence="6 11"/>
<feature type="domain" description="Phosphoribosyltransferase" evidence="12">
    <location>
        <begin position="29"/>
        <end position="150"/>
    </location>
</feature>
<comment type="subcellular location">
    <subcellularLocation>
        <location evidence="3 11">Cytoplasm</location>
    </subcellularLocation>
</comment>
<accession>A0AAD0E799</accession>
<dbReference type="AlphaFoldDB" id="A0AAD0E799"/>
<evidence type="ECO:0000256" key="7">
    <source>
        <dbReference type="ARBA" id="ARBA00022490"/>
    </source>
</evidence>
<dbReference type="GO" id="GO:0003999">
    <property type="term" value="F:adenine phosphoribosyltransferase activity"/>
    <property type="evidence" value="ECO:0007669"/>
    <property type="project" value="UniProtKB-UniRule"/>
</dbReference>
<comment type="catalytic activity">
    <reaction evidence="1 11">
        <text>AMP + diphosphate = 5-phospho-alpha-D-ribose 1-diphosphate + adenine</text>
        <dbReference type="Rhea" id="RHEA:16609"/>
        <dbReference type="ChEBI" id="CHEBI:16708"/>
        <dbReference type="ChEBI" id="CHEBI:33019"/>
        <dbReference type="ChEBI" id="CHEBI:58017"/>
        <dbReference type="ChEBI" id="CHEBI:456215"/>
        <dbReference type="EC" id="2.4.2.7"/>
    </reaction>
</comment>
<dbReference type="GO" id="GO:0002055">
    <property type="term" value="F:adenine binding"/>
    <property type="evidence" value="ECO:0007669"/>
    <property type="project" value="TreeGrafter"/>
</dbReference>
<dbReference type="HAMAP" id="MF_00004">
    <property type="entry name" value="Aden_phosphoribosyltr"/>
    <property type="match status" value="1"/>
</dbReference>
<evidence type="ECO:0000256" key="1">
    <source>
        <dbReference type="ARBA" id="ARBA00000868"/>
    </source>
</evidence>
<evidence type="ECO:0000256" key="11">
    <source>
        <dbReference type="HAMAP-Rule" id="MF_00004"/>
    </source>
</evidence>
<keyword evidence="8 11" id="KW-0328">Glycosyltransferase</keyword>
<dbReference type="GO" id="GO:0044209">
    <property type="term" value="P:AMP salvage"/>
    <property type="evidence" value="ECO:0007669"/>
    <property type="project" value="UniProtKB-UniRule"/>
</dbReference>
<evidence type="ECO:0000313" key="14">
    <source>
        <dbReference type="Proteomes" id="UP000217194"/>
    </source>
</evidence>
<proteinExistence type="inferred from homology"/>
<keyword evidence="9 11" id="KW-0808">Transferase</keyword>
<evidence type="ECO:0000256" key="4">
    <source>
        <dbReference type="ARBA" id="ARBA00004659"/>
    </source>
</evidence>
<dbReference type="Pfam" id="PF00156">
    <property type="entry name" value="Pribosyltran"/>
    <property type="match status" value="1"/>
</dbReference>
<evidence type="ECO:0000256" key="2">
    <source>
        <dbReference type="ARBA" id="ARBA00003968"/>
    </source>
</evidence>
<dbReference type="PANTHER" id="PTHR32315">
    <property type="entry name" value="ADENINE PHOSPHORIBOSYLTRANSFERASE"/>
    <property type="match status" value="1"/>
</dbReference>
<reference evidence="13 14" key="1">
    <citation type="submission" date="2016-07" db="EMBL/GenBank/DDBJ databases">
        <title>High microdiversification within the ubiquitous acI lineage of Actinobacteria.</title>
        <authorList>
            <person name="Neuenschwander S.M."/>
            <person name="Salcher M."/>
            <person name="Ghai R."/>
            <person name="Pernthaler J."/>
        </authorList>
    </citation>
    <scope>NUCLEOTIDE SEQUENCE [LARGE SCALE GENOMIC DNA]</scope>
    <source>
        <strain evidence="13">MMS-IIB-76</strain>
    </source>
</reference>
<dbReference type="Gene3D" id="3.40.50.2020">
    <property type="match status" value="1"/>
</dbReference>
<evidence type="ECO:0000256" key="6">
    <source>
        <dbReference type="ARBA" id="ARBA00011893"/>
    </source>
</evidence>
<dbReference type="Proteomes" id="UP000217194">
    <property type="component" value="Chromosome"/>
</dbReference>
<dbReference type="NCBIfam" id="NF002634">
    <property type="entry name" value="PRK02304.1-3"/>
    <property type="match status" value="1"/>
</dbReference>
<name>A0AAD0E799_9ACTN</name>
<dbReference type="GO" id="GO:0005737">
    <property type="term" value="C:cytoplasm"/>
    <property type="evidence" value="ECO:0007669"/>
    <property type="project" value="UniProtKB-SubCell"/>
</dbReference>
<dbReference type="FunFam" id="3.40.50.2020:FF:000021">
    <property type="entry name" value="Adenine phosphoribosyltransferase"/>
    <property type="match status" value="1"/>
</dbReference>
<dbReference type="NCBIfam" id="TIGR01090">
    <property type="entry name" value="apt"/>
    <property type="match status" value="1"/>
</dbReference>
<dbReference type="GO" id="GO:0006166">
    <property type="term" value="P:purine ribonucleoside salvage"/>
    <property type="evidence" value="ECO:0007669"/>
    <property type="project" value="UniProtKB-UniRule"/>
</dbReference>
<dbReference type="RefSeq" id="WP_095697023.1">
    <property type="nucleotide sequence ID" value="NZ_CP016778.1"/>
</dbReference>
<dbReference type="InterPro" id="IPR050054">
    <property type="entry name" value="UPRTase/APRTase"/>
</dbReference>
<evidence type="ECO:0000313" key="13">
    <source>
        <dbReference type="EMBL" id="ASY23277.1"/>
    </source>
</evidence>
<dbReference type="EMBL" id="CP016778">
    <property type="protein sequence ID" value="ASY23277.1"/>
    <property type="molecule type" value="Genomic_DNA"/>
</dbReference>
<keyword evidence="10 11" id="KW-0660">Purine salvage</keyword>
<dbReference type="PANTHER" id="PTHR32315:SF3">
    <property type="entry name" value="ADENINE PHOSPHORIBOSYLTRANSFERASE"/>
    <property type="match status" value="1"/>
</dbReference>
<dbReference type="InterPro" id="IPR000836">
    <property type="entry name" value="PRTase_dom"/>
</dbReference>
<sequence>MDISQALALIRPIPDFPKPGILFQDISPLLANPEAFSTIISALAAVADEIDYVAALDARGFILGSAIALEKKVGFIPIRKSGKLPYTTFSRSYSLEYGQDELEIHTDAMEPGSRVLLIDDVLATGGTLKAAILLIQDLGAVVVSAAVLLEIQELAGRTKIASLDSAPPVFSLAQA</sequence>
<comment type="function">
    <text evidence="2 11">Catalyzes a salvage reaction resulting in the formation of AMP, that is energically less costly than de novo synthesis.</text>
</comment>
<comment type="similarity">
    <text evidence="5 11">Belongs to the purine/pyrimidine phosphoribosyltransferase family.</text>
</comment>
<dbReference type="NCBIfam" id="NF002636">
    <property type="entry name" value="PRK02304.1-5"/>
    <property type="match status" value="1"/>
</dbReference>